<evidence type="ECO:0007829" key="5">
    <source>
        <dbReference type="PDB" id="1X9B"/>
    </source>
</evidence>
<dbReference type="RefSeq" id="WP_010900782.1">
    <property type="nucleotide sequence ID" value="NC_002578.1"/>
</dbReference>
<feature type="domain" description="Uncharacterised membrane protein Ta0354 soluble" evidence="2">
    <location>
        <begin position="72"/>
        <end position="121"/>
    </location>
</feature>
<evidence type="ECO:0000313" key="3">
    <source>
        <dbReference type="EMBL" id="CAC11498.1"/>
    </source>
</evidence>
<dbReference type="InterPro" id="IPR024504">
    <property type="entry name" value="Unchr_Ta0354_soluble_domain"/>
</dbReference>
<dbReference type="EMBL" id="AL445064">
    <property type="protein sequence ID" value="CAC11498.1"/>
    <property type="molecule type" value="Genomic_DNA"/>
</dbReference>
<keyword evidence="5" id="KW-0002">3D-structure</keyword>
<name>Q9HL76_THEAC</name>
<dbReference type="PaxDb" id="273075-Ta0354"/>
<feature type="transmembrane region" description="Helical" evidence="1">
    <location>
        <begin position="48"/>
        <end position="68"/>
    </location>
</feature>
<dbReference type="EvolutionaryTrace" id="Q9HL76"/>
<dbReference type="HOGENOM" id="CLU_165227_0_0_2"/>
<sequence length="121" mass="14130">MERSIRDYQFIIYAIVFVASFSVLIIVSNQLLFHNAFLDTAAFDVGNWVYWIFAVSFIFTITMAYLMVRNLSDRAKFESMINSPSKSVFVRNLNELEALAVRLGKSYRIQLDQAKEKWKVK</sequence>
<accession>Q9HL76</accession>
<dbReference type="EnsemblBacteria" id="CAC11498">
    <property type="protein sequence ID" value="CAC11498"/>
    <property type="gene ID" value="CAC11498"/>
</dbReference>
<proteinExistence type="evidence at protein level"/>
<dbReference type="AlphaFoldDB" id="Q9HL76"/>
<keyword evidence="1" id="KW-1133">Transmembrane helix</keyword>
<dbReference type="Pfam" id="PF11433">
    <property type="entry name" value="DUF3198"/>
    <property type="match status" value="1"/>
</dbReference>
<gene>
    <name evidence="3" type="ordered locus">Ta0354</name>
</gene>
<reference evidence="5" key="2">
    <citation type="submission" date="2004-08" db="PDB data bank">
        <title>Solution structure of hypothetical membrane protein ta0354_69_121 from Thermoplasma acidophilum.</title>
        <authorList>
            <person name="Wu B."/>
            <person name="Yee A."/>
            <person name="Huang Y.J."/>
            <person name="Ramelot T.A."/>
            <person name="Semesi A."/>
            <person name="Lemak A."/>
            <person name="Edward A."/>
            <person name="Kennedy M."/>
            <person name="Montelione G.T."/>
            <person name="Arrowsmith C.H."/>
        </authorList>
    </citation>
    <scope>STRUCTURE BY NMR OF 69-121</scope>
</reference>
<dbReference type="STRING" id="273075.gene:9571572"/>
<dbReference type="OrthoDB" id="55978at2157"/>
<organism evidence="3 4">
    <name type="scientific">Thermoplasma acidophilum (strain ATCC 25905 / DSM 1728 / JCM 9062 / NBRC 15155 / AMRC-C165)</name>
    <dbReference type="NCBI Taxonomy" id="273075"/>
    <lineage>
        <taxon>Archaea</taxon>
        <taxon>Methanobacteriati</taxon>
        <taxon>Thermoplasmatota</taxon>
        <taxon>Thermoplasmata</taxon>
        <taxon>Thermoplasmatales</taxon>
        <taxon>Thermoplasmataceae</taxon>
        <taxon>Thermoplasma</taxon>
    </lineage>
</organism>
<dbReference type="PDB" id="1X9B">
    <property type="method" value="NMR"/>
    <property type="chains" value="A=69-121"/>
</dbReference>
<dbReference type="eggNOG" id="arCOG05351">
    <property type="taxonomic scope" value="Archaea"/>
</dbReference>
<evidence type="ECO:0000313" key="4">
    <source>
        <dbReference type="Proteomes" id="UP000001024"/>
    </source>
</evidence>
<keyword evidence="4" id="KW-1185">Reference proteome</keyword>
<protein>
    <submittedName>
        <fullName evidence="3">Hypothetical membrane protein</fullName>
    </submittedName>
</protein>
<dbReference type="PDBsum" id="1X9B"/>
<keyword evidence="1" id="KW-0812">Transmembrane</keyword>
<dbReference type="SUPFAM" id="SSF116858">
    <property type="entry name" value="Hypothetical membrane protein Ta0354, soluble domain"/>
    <property type="match status" value="1"/>
</dbReference>
<evidence type="ECO:0000256" key="1">
    <source>
        <dbReference type="SAM" id="Phobius"/>
    </source>
</evidence>
<feature type="transmembrane region" description="Helical" evidence="1">
    <location>
        <begin position="12"/>
        <end position="33"/>
    </location>
</feature>
<dbReference type="KEGG" id="tac:Ta0354"/>
<dbReference type="InterPro" id="IPR036171">
    <property type="entry name" value="Ta0354_soluble_sf"/>
</dbReference>
<evidence type="ECO:0000259" key="2">
    <source>
        <dbReference type="Pfam" id="PF11433"/>
    </source>
</evidence>
<dbReference type="SMR" id="Q9HL76"/>
<keyword evidence="1" id="KW-0472">Membrane</keyword>
<dbReference type="Gene3D" id="1.20.58.290">
    <property type="entry name" value="Hypothetical membrane protein ta0354_69_121"/>
    <property type="match status" value="1"/>
</dbReference>
<dbReference type="InParanoid" id="Q9HL76"/>
<reference evidence="3 4" key="1">
    <citation type="journal article" date="2000" name="Nature">
        <title>The genome sequence of the thermoacidophilic scavenger Thermoplasma acidophilum.</title>
        <authorList>
            <person name="Ruepp A."/>
            <person name="Graml W."/>
            <person name="Santos-Martinez M.L."/>
            <person name="Koretke K.K."/>
            <person name="Volker C."/>
            <person name="Mewes H.W."/>
            <person name="Frishman D."/>
            <person name="Stocker S."/>
            <person name="Lupas A.N."/>
            <person name="Baumeister W."/>
        </authorList>
    </citation>
    <scope>NUCLEOTIDE SEQUENCE [LARGE SCALE GENOMIC DNA]</scope>
    <source>
        <strain evidence="4">ATCC 25905 / DSM 1728 / JCM 9062 / NBRC 15155 / AMRC-C165</strain>
    </source>
</reference>
<dbReference type="Proteomes" id="UP000001024">
    <property type="component" value="Chromosome"/>
</dbReference>